<reference evidence="2 3" key="1">
    <citation type="journal article" date="2019" name="Mol. Biol. Evol.">
        <title>Blast fungal genomes show frequent chromosomal changes, gene gains and losses, and effector gene turnover.</title>
        <authorList>
            <person name="Gomez Luciano L.B."/>
            <person name="Jason Tsai I."/>
            <person name="Chuma I."/>
            <person name="Tosa Y."/>
            <person name="Chen Y.H."/>
            <person name="Li J.Y."/>
            <person name="Li M.Y."/>
            <person name="Jade Lu M.Y."/>
            <person name="Nakayashiki H."/>
            <person name="Li W.H."/>
        </authorList>
    </citation>
    <scope>NUCLEOTIDE SEQUENCE [LARGE SCALE GENOMIC DNA]</scope>
    <source>
        <strain evidence="2">MZ5-1-6</strain>
    </source>
</reference>
<protein>
    <submittedName>
        <fullName evidence="2">Uncharacterized protein</fullName>
    </submittedName>
</protein>
<accession>A0A4P7MZ13</accession>
<dbReference type="AlphaFoldDB" id="A0A4P7MZ13"/>
<organism evidence="2 3">
    <name type="scientific">Pyricularia oryzae</name>
    <name type="common">Rice blast fungus</name>
    <name type="synonym">Magnaporthe oryzae</name>
    <dbReference type="NCBI Taxonomy" id="318829"/>
    <lineage>
        <taxon>Eukaryota</taxon>
        <taxon>Fungi</taxon>
        <taxon>Dikarya</taxon>
        <taxon>Ascomycota</taxon>
        <taxon>Pezizomycotina</taxon>
        <taxon>Sordariomycetes</taxon>
        <taxon>Sordariomycetidae</taxon>
        <taxon>Magnaporthales</taxon>
        <taxon>Pyriculariaceae</taxon>
        <taxon>Pyricularia</taxon>
    </lineage>
</organism>
<evidence type="ECO:0000313" key="3">
    <source>
        <dbReference type="Proteomes" id="UP000294847"/>
    </source>
</evidence>
<feature type="region of interest" description="Disordered" evidence="1">
    <location>
        <begin position="53"/>
        <end position="75"/>
    </location>
</feature>
<gene>
    <name evidence="2" type="ORF">PoMZ_10008</name>
</gene>
<sequence length="75" mass="8295">MRRRKWHNSKSKPRQDLFILPYSKARAKNEAIAIVHAVLGNWNEGLVSGGPKFEDGKGSKLGSRRGGPTAFAAEF</sequence>
<dbReference type="EMBL" id="CP034204">
    <property type="protein sequence ID" value="QBZ54312.1"/>
    <property type="molecule type" value="Genomic_DNA"/>
</dbReference>
<evidence type="ECO:0000313" key="2">
    <source>
        <dbReference type="EMBL" id="QBZ54312.1"/>
    </source>
</evidence>
<proteinExistence type="predicted"/>
<evidence type="ECO:0000256" key="1">
    <source>
        <dbReference type="SAM" id="MobiDB-lite"/>
    </source>
</evidence>
<name>A0A4P7MZ13_PYROR</name>
<dbReference type="Proteomes" id="UP000294847">
    <property type="component" value="Chromosome 1"/>
</dbReference>